<evidence type="ECO:0008006" key="3">
    <source>
        <dbReference type="Google" id="ProtNLM"/>
    </source>
</evidence>
<evidence type="ECO:0000313" key="1">
    <source>
        <dbReference type="EMBL" id="KRG27389.1"/>
    </source>
</evidence>
<accession>A0A0Q9Z3E8</accession>
<protein>
    <recommendedName>
        <fullName evidence="3">Lipocalin-like domain-containing protein</fullName>
    </recommendedName>
</protein>
<evidence type="ECO:0000313" key="2">
    <source>
        <dbReference type="Proteomes" id="UP000051643"/>
    </source>
</evidence>
<dbReference type="Proteomes" id="UP000051643">
    <property type="component" value="Unassembled WGS sequence"/>
</dbReference>
<sequence length="144" mass="16364">MRNIVLIFSILITLVSCSKNEKDNPTDNSINGTWQLIGRTANNVDGSPNDWEQVENGYKITFNEDFTYESEISPANCNEIDSSIYLIENESELNIIETTITCINPEVFFQSTHSYSFDKNGHLNLKPIEPGCPEGCTFKFRKIE</sequence>
<reference evidence="1" key="1">
    <citation type="submission" date="2015-10" db="EMBL/GenBank/DDBJ databases">
        <title>Draft genome sequence of Salegentibacter mishustinae KCTC 12263.</title>
        <authorList>
            <person name="Lin W."/>
            <person name="Zheng Q."/>
        </authorList>
    </citation>
    <scope>NUCLEOTIDE SEQUENCE [LARGE SCALE GENOMIC DNA]</scope>
    <source>
        <strain evidence="1">KCTC 12263</strain>
    </source>
</reference>
<dbReference type="OrthoDB" id="708275at2"/>
<keyword evidence="2" id="KW-1185">Reference proteome</keyword>
<dbReference type="AlphaFoldDB" id="A0A0Q9Z3E8"/>
<dbReference type="RefSeq" id="WP_057482735.1">
    <property type="nucleotide sequence ID" value="NZ_BMWR01000005.1"/>
</dbReference>
<gene>
    <name evidence="1" type="ORF">APR42_09890</name>
</gene>
<dbReference type="EMBL" id="LKTP01000035">
    <property type="protein sequence ID" value="KRG27389.1"/>
    <property type="molecule type" value="Genomic_DNA"/>
</dbReference>
<proteinExistence type="predicted"/>
<name>A0A0Q9Z3E8_9FLAO</name>
<comment type="caution">
    <text evidence="1">The sequence shown here is derived from an EMBL/GenBank/DDBJ whole genome shotgun (WGS) entry which is preliminary data.</text>
</comment>
<dbReference type="PROSITE" id="PS51257">
    <property type="entry name" value="PROKAR_LIPOPROTEIN"/>
    <property type="match status" value="1"/>
</dbReference>
<organism evidence="1 2">
    <name type="scientific">Salegentibacter mishustinae</name>
    <dbReference type="NCBI Taxonomy" id="270918"/>
    <lineage>
        <taxon>Bacteria</taxon>
        <taxon>Pseudomonadati</taxon>
        <taxon>Bacteroidota</taxon>
        <taxon>Flavobacteriia</taxon>
        <taxon>Flavobacteriales</taxon>
        <taxon>Flavobacteriaceae</taxon>
        <taxon>Salegentibacter</taxon>
    </lineage>
</organism>